<evidence type="ECO:0000256" key="1">
    <source>
        <dbReference type="SAM" id="Phobius"/>
    </source>
</evidence>
<proteinExistence type="predicted"/>
<evidence type="ECO:0000313" key="3">
    <source>
        <dbReference type="EMBL" id="KYG08886.1"/>
    </source>
</evidence>
<keyword evidence="1" id="KW-0812">Transmembrane</keyword>
<feature type="transmembrane region" description="Helical" evidence="1">
    <location>
        <begin position="149"/>
        <end position="167"/>
    </location>
</feature>
<dbReference type="GO" id="GO:0016491">
    <property type="term" value="F:oxidoreductase activity"/>
    <property type="evidence" value="ECO:0007669"/>
    <property type="project" value="InterPro"/>
</dbReference>
<dbReference type="InterPro" id="IPR006694">
    <property type="entry name" value="Fatty_acid_hydroxylase"/>
</dbReference>
<comment type="caution">
    <text evidence="3">The sequence shown here is derived from an EMBL/GenBank/DDBJ whole genome shotgun (WGS) entry which is preliminary data.</text>
</comment>
<evidence type="ECO:0000313" key="4">
    <source>
        <dbReference type="Proteomes" id="UP000075502"/>
    </source>
</evidence>
<organism evidence="3 4">
    <name type="scientific">Sorangium cellulosum</name>
    <name type="common">Polyangium cellulosum</name>
    <dbReference type="NCBI Taxonomy" id="56"/>
    <lineage>
        <taxon>Bacteria</taxon>
        <taxon>Pseudomonadati</taxon>
        <taxon>Myxococcota</taxon>
        <taxon>Polyangia</taxon>
        <taxon>Polyangiales</taxon>
        <taxon>Polyangiaceae</taxon>
        <taxon>Sorangium</taxon>
    </lineage>
</organism>
<dbReference type="AlphaFoldDB" id="A0A150TWA5"/>
<gene>
    <name evidence="3" type="ORF">BE21_21015</name>
</gene>
<name>A0A150TWA5_SORCE</name>
<feature type="transmembrane region" description="Helical" evidence="1">
    <location>
        <begin position="117"/>
        <end position="143"/>
    </location>
</feature>
<evidence type="ECO:0000259" key="2">
    <source>
        <dbReference type="Pfam" id="PF04116"/>
    </source>
</evidence>
<dbReference type="GO" id="GO:0008610">
    <property type="term" value="P:lipid biosynthetic process"/>
    <property type="evidence" value="ECO:0007669"/>
    <property type="project" value="InterPro"/>
</dbReference>
<keyword evidence="1" id="KW-0472">Membrane</keyword>
<feature type="transmembrane region" description="Helical" evidence="1">
    <location>
        <begin position="58"/>
        <end position="77"/>
    </location>
</feature>
<protein>
    <recommendedName>
        <fullName evidence="2">Fatty acid hydroxylase domain-containing protein</fullName>
    </recommendedName>
</protein>
<feature type="transmembrane region" description="Helical" evidence="1">
    <location>
        <begin position="31"/>
        <end position="52"/>
    </location>
</feature>
<dbReference type="EMBL" id="JEME01000840">
    <property type="protein sequence ID" value="KYG08886.1"/>
    <property type="molecule type" value="Genomic_DNA"/>
</dbReference>
<feature type="domain" description="Fatty acid hydroxylase" evidence="2">
    <location>
        <begin position="66"/>
        <end position="219"/>
    </location>
</feature>
<dbReference type="GO" id="GO:0005506">
    <property type="term" value="F:iron ion binding"/>
    <property type="evidence" value="ECO:0007669"/>
    <property type="project" value="InterPro"/>
</dbReference>
<keyword evidence="1" id="KW-1133">Transmembrane helix</keyword>
<dbReference type="Pfam" id="PF04116">
    <property type="entry name" value="FA_hydroxylase"/>
    <property type="match status" value="1"/>
</dbReference>
<reference evidence="3 4" key="1">
    <citation type="submission" date="2014-02" db="EMBL/GenBank/DDBJ databases">
        <title>The small core and large imbalanced accessory genome model reveals a collaborative survival strategy of Sorangium cellulosum strains in nature.</title>
        <authorList>
            <person name="Han K."/>
            <person name="Peng R."/>
            <person name="Blom J."/>
            <person name="Li Y.-Z."/>
        </authorList>
    </citation>
    <scope>NUCLEOTIDE SEQUENCE [LARGE SCALE GENOMIC DNA]</scope>
    <source>
        <strain evidence="3 4">So0007-03</strain>
    </source>
</reference>
<sequence>MAVNEPAPPRRPRPPRRAAIAARIPRGYSPALHLAAPTALGALVLAAAVWLLDDVEAVELLAVPATLLLAFAFEWWAHRSVLHRRAPLLGVLCERHEREHHLAFTAEDMALRSARELWLVLTPPYSALLVLALLLPLAAGAALLLSRDAALLGLATAMAFFVGYEWLHLAYHLPAESAVYRVPGLARLREHHRRHHDPRLMKRWNFNVTVPVFDIVHGTRWSPPPRTGA</sequence>
<accession>A0A150TWA5</accession>
<dbReference type="Proteomes" id="UP000075502">
    <property type="component" value="Unassembled WGS sequence"/>
</dbReference>